<dbReference type="PANTHER" id="PTHR40599:SF1">
    <property type="entry name" value="[CITRATE [PRO-3S]-LYASE] LIGASE"/>
    <property type="match status" value="1"/>
</dbReference>
<evidence type="ECO:0000313" key="5">
    <source>
        <dbReference type="EMBL" id="MCM1989694.1"/>
    </source>
</evidence>
<dbReference type="Pfam" id="PF08218">
    <property type="entry name" value="Citrate_ly_lig"/>
    <property type="match status" value="1"/>
</dbReference>
<comment type="caution">
    <text evidence="5">The sequence shown here is derived from an EMBL/GenBank/DDBJ whole genome shotgun (WGS) entry which is preliminary data.</text>
</comment>
<evidence type="ECO:0000313" key="6">
    <source>
        <dbReference type="Proteomes" id="UP001056429"/>
    </source>
</evidence>
<reference evidence="5" key="1">
    <citation type="journal article" date="2021" name="mSystems">
        <title>Bacteria and Archaea Synergistically Convert Glycine Betaine to Biogenic Methane in the Formosa Cold Seep of the South China Sea.</title>
        <authorList>
            <person name="Li L."/>
            <person name="Zhang W."/>
            <person name="Zhang S."/>
            <person name="Song L."/>
            <person name="Sun Q."/>
            <person name="Zhang H."/>
            <person name="Xiang H."/>
            <person name="Dong X."/>
        </authorList>
    </citation>
    <scope>NUCLEOTIDE SEQUENCE</scope>
    <source>
        <strain evidence="5">ZWT</strain>
    </source>
</reference>
<dbReference type="NCBIfam" id="TIGR00125">
    <property type="entry name" value="cyt_tran_rel"/>
    <property type="match status" value="1"/>
</dbReference>
<evidence type="ECO:0000259" key="4">
    <source>
        <dbReference type="PROSITE" id="PS51186"/>
    </source>
</evidence>
<dbReference type="InterPro" id="IPR000182">
    <property type="entry name" value="GNAT_dom"/>
</dbReference>
<dbReference type="GO" id="GO:0005524">
    <property type="term" value="F:ATP binding"/>
    <property type="evidence" value="ECO:0007669"/>
    <property type="project" value="UniProtKB-UniRule"/>
</dbReference>
<dbReference type="InterPro" id="IPR014729">
    <property type="entry name" value="Rossmann-like_a/b/a_fold"/>
</dbReference>
<gene>
    <name evidence="5" type="primary">citC</name>
    <name evidence="5" type="ORF">KDK92_08080</name>
</gene>
<dbReference type="InterPro" id="IPR005216">
    <property type="entry name" value="Citrate_lyase_ligase"/>
</dbReference>
<dbReference type="InterPro" id="IPR016181">
    <property type="entry name" value="Acyl_CoA_acyltransferase"/>
</dbReference>
<dbReference type="Gene3D" id="3.40.50.620">
    <property type="entry name" value="HUPs"/>
    <property type="match status" value="1"/>
</dbReference>
<dbReference type="PIRSF" id="PIRSF005751">
    <property type="entry name" value="Acet_citr_lig"/>
    <property type="match status" value="1"/>
</dbReference>
<keyword evidence="6" id="KW-1185">Reference proteome</keyword>
<dbReference type="NCBIfam" id="TIGR00124">
    <property type="entry name" value="cit_ly_ligase"/>
    <property type="match status" value="1"/>
</dbReference>
<dbReference type="SUPFAM" id="SSF52374">
    <property type="entry name" value="Nucleotidylyl transferase"/>
    <property type="match status" value="1"/>
</dbReference>
<keyword evidence="1 3" id="KW-0547">Nucleotide-binding</keyword>
<dbReference type="Gene3D" id="3.40.630.30">
    <property type="match status" value="1"/>
</dbReference>
<dbReference type="PANTHER" id="PTHR40599">
    <property type="entry name" value="[CITRATE [PRO-3S]-LYASE] LIGASE"/>
    <property type="match status" value="1"/>
</dbReference>
<comment type="function">
    <text evidence="3">Acetylation of prosthetic group (2-(5''-phosphoribosyl)-3'-dephosphocoenzyme-A) of the gamma subunit of citrate lyase.</text>
</comment>
<dbReference type="EMBL" id="JAGSOJ010000002">
    <property type="protein sequence ID" value="MCM1989694.1"/>
    <property type="molecule type" value="Genomic_DNA"/>
</dbReference>
<feature type="domain" description="N-acetyltransferase" evidence="4">
    <location>
        <begin position="1"/>
        <end position="148"/>
    </location>
</feature>
<dbReference type="EC" id="6.2.1.22" evidence="3"/>
<dbReference type="SUPFAM" id="SSF55729">
    <property type="entry name" value="Acyl-CoA N-acyltransferases (Nat)"/>
    <property type="match status" value="1"/>
</dbReference>
<keyword evidence="2 3" id="KW-0067">ATP-binding</keyword>
<sequence length="346" mass="39808">MYDFVIEEININNVQQLGDVKEFLKNFQLEYEKNIDCTIVINQDGKIVGTCSKSGNILKCFAIDGGMRGMGLSSKLVTWMNNRLFDEGIYHSFIFTKPENIEIFTGVGYKLIKKVKEVALLETGVENISKHIKKIKEKYNLEMNKKAAIVMNCNPFTWGHRYLIEKASLENEEVIVFIVQEDRSLFPFKYRYELVKEGVKDLKNVKVIPGGEYIISSATFPNYFLRKKDDVLRIFTELDASIFGEYFCSELAINKRYVGEEPFCDVTQAYNETLTFTLGKYNVEIEIVKRKEFQGKAISASQVREVIKNGEISSLKNLVPDVTMKFLLSSKGKEIMEKIRYSTSPH</sequence>
<protein>
    <recommendedName>
        <fullName evidence="3">[Citrate [pro-3S]-lyase] ligase</fullName>
        <ecNumber evidence="3">6.2.1.22</ecNumber>
    </recommendedName>
</protein>
<dbReference type="RefSeq" id="WP_250858719.1">
    <property type="nucleotide sequence ID" value="NZ_JAGSOJ010000002.1"/>
</dbReference>
<reference evidence="5" key="2">
    <citation type="submission" date="2021-04" db="EMBL/GenBank/DDBJ databases">
        <authorList>
            <person name="Dong X."/>
        </authorList>
    </citation>
    <scope>NUCLEOTIDE SEQUENCE</scope>
    <source>
        <strain evidence="5">ZWT</strain>
    </source>
</reference>
<dbReference type="GO" id="GO:0008771">
    <property type="term" value="F:[citrate (pro-3S)-lyase] ligase activity"/>
    <property type="evidence" value="ECO:0007669"/>
    <property type="project" value="UniProtKB-EC"/>
</dbReference>
<evidence type="ECO:0000256" key="3">
    <source>
        <dbReference type="PIRNR" id="PIRNR005751"/>
    </source>
</evidence>
<proteinExistence type="predicted"/>
<dbReference type="InterPro" id="IPR013166">
    <property type="entry name" value="Citrate_lyase_ligase_C"/>
</dbReference>
<accession>A0A9J6P0G3</accession>
<evidence type="ECO:0000256" key="1">
    <source>
        <dbReference type="ARBA" id="ARBA00022741"/>
    </source>
</evidence>
<comment type="catalytic activity">
    <reaction evidence="3">
        <text>holo-[citrate lyase ACP] + acetate + ATP = acetyl-[citrate lyase ACP] + AMP + diphosphate</text>
        <dbReference type="Rhea" id="RHEA:23788"/>
        <dbReference type="Rhea" id="RHEA-COMP:10158"/>
        <dbReference type="Rhea" id="RHEA-COMP:13710"/>
        <dbReference type="ChEBI" id="CHEBI:30089"/>
        <dbReference type="ChEBI" id="CHEBI:30616"/>
        <dbReference type="ChEBI" id="CHEBI:33019"/>
        <dbReference type="ChEBI" id="CHEBI:82683"/>
        <dbReference type="ChEBI" id="CHEBI:137976"/>
        <dbReference type="ChEBI" id="CHEBI:456215"/>
        <dbReference type="EC" id="6.2.1.22"/>
    </reaction>
</comment>
<dbReference type="AlphaFoldDB" id="A0A9J6P0G3"/>
<dbReference type="GO" id="GO:0016747">
    <property type="term" value="F:acyltransferase activity, transferring groups other than amino-acyl groups"/>
    <property type="evidence" value="ECO:0007669"/>
    <property type="project" value="InterPro"/>
</dbReference>
<dbReference type="InterPro" id="IPR004821">
    <property type="entry name" value="Cyt_trans-like"/>
</dbReference>
<organism evidence="5 6">
    <name type="scientific">Oceanirhabdus seepicola</name>
    <dbReference type="NCBI Taxonomy" id="2828781"/>
    <lineage>
        <taxon>Bacteria</taxon>
        <taxon>Bacillati</taxon>
        <taxon>Bacillota</taxon>
        <taxon>Clostridia</taxon>
        <taxon>Eubacteriales</taxon>
        <taxon>Clostridiaceae</taxon>
        <taxon>Oceanirhabdus</taxon>
    </lineage>
</organism>
<dbReference type="PROSITE" id="PS51186">
    <property type="entry name" value="GNAT"/>
    <property type="match status" value="1"/>
</dbReference>
<dbReference type="SMART" id="SM00764">
    <property type="entry name" value="Citrate_ly_lig"/>
    <property type="match status" value="1"/>
</dbReference>
<evidence type="ECO:0000256" key="2">
    <source>
        <dbReference type="ARBA" id="ARBA00022840"/>
    </source>
</evidence>
<dbReference type="Proteomes" id="UP001056429">
    <property type="component" value="Unassembled WGS sequence"/>
</dbReference>
<name>A0A9J6P0G3_9CLOT</name>
<keyword evidence="3 5" id="KW-0436">Ligase</keyword>